<dbReference type="Proteomes" id="UP000504607">
    <property type="component" value="Chromosome 16"/>
</dbReference>
<dbReference type="RefSeq" id="XP_010940740.1">
    <property type="nucleotide sequence ID" value="XM_010942438.3"/>
</dbReference>
<evidence type="ECO:0000313" key="1">
    <source>
        <dbReference type="Proteomes" id="UP000504607"/>
    </source>
</evidence>
<dbReference type="AlphaFoldDB" id="A0A6I9SC12"/>
<sequence>MGEDGHGRMRTSSSSMIKRCLHQQSYQAPSEEIIRRIRDELRTEFIDKISYLEAQLHQMHAQMASGCFVHSPVVPDASSAHQTHASKNERFTQVPDEVEVQVHEDEASKFHILFGFLLYFGQWICT</sequence>
<protein>
    <submittedName>
        <fullName evidence="2">Uncharacterized protein LOC105059197 isoform X1</fullName>
    </submittedName>
</protein>
<evidence type="ECO:0000313" key="2">
    <source>
        <dbReference type="RefSeq" id="XP_010940740.1"/>
    </source>
</evidence>
<keyword evidence="1" id="KW-1185">Reference proteome</keyword>
<gene>
    <name evidence="2" type="primary">LOC105059197</name>
</gene>
<proteinExistence type="predicted"/>
<accession>A0A6I9SC12</accession>
<name>A0A6I9SC12_ELAGV</name>
<dbReference type="InParanoid" id="A0A6I9SC12"/>
<reference evidence="2" key="1">
    <citation type="submission" date="2025-08" db="UniProtKB">
        <authorList>
            <consortium name="RefSeq"/>
        </authorList>
    </citation>
    <scope>IDENTIFICATION</scope>
</reference>
<organism evidence="1 2">
    <name type="scientific">Elaeis guineensis var. tenera</name>
    <name type="common">Oil palm</name>
    <dbReference type="NCBI Taxonomy" id="51953"/>
    <lineage>
        <taxon>Eukaryota</taxon>
        <taxon>Viridiplantae</taxon>
        <taxon>Streptophyta</taxon>
        <taxon>Embryophyta</taxon>
        <taxon>Tracheophyta</taxon>
        <taxon>Spermatophyta</taxon>
        <taxon>Magnoliopsida</taxon>
        <taxon>Liliopsida</taxon>
        <taxon>Arecaceae</taxon>
        <taxon>Arecoideae</taxon>
        <taxon>Cocoseae</taxon>
        <taxon>Elaeidinae</taxon>
        <taxon>Elaeis</taxon>
    </lineage>
</organism>